<name>A0AC35UEU4_9BILA</name>
<sequence>MERDSCLVCGNTKITCQYSILVCKSCFSFFHRSMKNKKVYVCRRNSKQCKIVASEKKCQYCRLKRCESIGMSVKKIKVANQRIESVSHDFKIYFALLIFGHDNNLVSVFFDERQCYDITKGMLYDPEMSEIEMKSIHQIAAPMNSVLYKSVYEPIKRLNLDEMEFSFMMVQSLFSTNDLEEISSDTLLIAENSLTLANNEIHGYFVVNKRLENYASRLTEIMKIISQIQKYNHCRSDVYLVSKIFEIIDADNLYELKMDLNSKQMIFLMN</sequence>
<evidence type="ECO:0000313" key="1">
    <source>
        <dbReference type="Proteomes" id="UP000095286"/>
    </source>
</evidence>
<organism evidence="1 2">
    <name type="scientific">Rhabditophanes sp. KR3021</name>
    <dbReference type="NCBI Taxonomy" id="114890"/>
    <lineage>
        <taxon>Eukaryota</taxon>
        <taxon>Metazoa</taxon>
        <taxon>Ecdysozoa</taxon>
        <taxon>Nematoda</taxon>
        <taxon>Chromadorea</taxon>
        <taxon>Rhabditida</taxon>
        <taxon>Tylenchina</taxon>
        <taxon>Panagrolaimomorpha</taxon>
        <taxon>Strongyloidoidea</taxon>
        <taxon>Alloionematidae</taxon>
        <taxon>Rhabditophanes</taxon>
    </lineage>
</organism>
<dbReference type="Proteomes" id="UP000095286">
    <property type="component" value="Unplaced"/>
</dbReference>
<dbReference type="WBParaSite" id="RSKR_0001075700.1">
    <property type="protein sequence ID" value="RSKR_0001075700.1"/>
    <property type="gene ID" value="RSKR_0001075700"/>
</dbReference>
<reference evidence="2" key="1">
    <citation type="submission" date="2016-11" db="UniProtKB">
        <authorList>
            <consortium name="WormBaseParasite"/>
        </authorList>
    </citation>
    <scope>IDENTIFICATION</scope>
    <source>
        <strain evidence="2">KR3021</strain>
    </source>
</reference>
<accession>A0AC35UEU4</accession>
<protein>
    <submittedName>
        <fullName evidence="2">Nuclear receptor domain-containing protein</fullName>
    </submittedName>
</protein>
<evidence type="ECO:0000313" key="2">
    <source>
        <dbReference type="WBParaSite" id="RSKR_0001075700.1"/>
    </source>
</evidence>
<proteinExistence type="predicted"/>